<dbReference type="Gene3D" id="2.60.40.10">
    <property type="entry name" value="Immunoglobulins"/>
    <property type="match status" value="1"/>
</dbReference>
<dbReference type="Pfam" id="PF01345">
    <property type="entry name" value="DUF11"/>
    <property type="match status" value="1"/>
</dbReference>
<evidence type="ECO:0000259" key="1">
    <source>
        <dbReference type="Pfam" id="PF01345"/>
    </source>
</evidence>
<dbReference type="InterPro" id="IPR057078">
    <property type="entry name" value="HYR-4C"/>
</dbReference>
<organism evidence="3">
    <name type="scientific">Pontimicrobium sp. SW4</name>
    <dbReference type="NCBI Taxonomy" id="3153519"/>
    <lineage>
        <taxon>Bacteria</taxon>
        <taxon>Pseudomonadati</taxon>
        <taxon>Bacteroidota</taxon>
        <taxon>Flavobacteriia</taxon>
        <taxon>Flavobacteriales</taxon>
        <taxon>Flavobacteriaceae</taxon>
        <taxon>Pontimicrobium</taxon>
    </lineage>
</organism>
<dbReference type="InterPro" id="IPR001434">
    <property type="entry name" value="OmcB-like_DUF11"/>
</dbReference>
<dbReference type="Pfam" id="PF23237">
    <property type="entry name" value="HYR_4C"/>
    <property type="match status" value="1"/>
</dbReference>
<dbReference type="AlphaFoldDB" id="A0AAU7BX18"/>
<sequence length="961" mass="106269">MKRSTKSSHIIIIILGFILIQSIDINAQVLDPFTSRYTESIRGDITIIGNNMMSRHSINDYNGIDGNHDFTDNVYVDIDNDITTFNSSSANFNNPNPLLNCLTIRKAYLYWAAADKETNGNDNEPNWNYNDVKLMLPGENTYTTYTADDVIYRGRDNHFSNDPYICVKDITTEVLNLASQYGTYQVANVEGSINDLMEHLPGGNAGTSGGWQIIYVYSSPDLNMKNISIFDGYAHVTSNDNNFDVNFNGFQTTPTGPVNTRIAIGSLEGDRDLDGDKLQILDTSNNFIDLNTPLRNSDNFFNSRITIDNTDFLDRIPASTNTLGFDAAVFNLDNTNNTIIGNNQSSATIRLTSDQETYGFYLLGLSVDVWAPSLYPIRLSSDAQNNLVNADQNVILDFNFSNTGNDDAINVVLNTTLPNNLEFISANNLPNGVTYTYDNNTRILQFFVEDGLVDIGDPEIAIQFEVQIKDECYFLEQSCDLNFELQITATYNGINNPTPHTTLSSSDLDVCHLGNVLPITIIQPDAAIWANPPGDLDRLVDCENINELSAAQNLFPTTDKCDFNLIKTSGPFVPGNGCGDPGTYTNTWTFTDACGRTIADYVQVISVVSNSGPVFDVFPNDITIECTDTPNFVQPTFSNSCNNSINLTFVDTTTPGACDGDYTITRTWTAVDECGNTSNASQTITVEDTTAPTLIGTYNTELSITCELPPEPPNLEFTDNCSSDLEVIFYEDIVSIDFTNFDIIRTWEVYDDCANMNTYTQVIHMETIKSTTSTQLNLCANDTLVDLNNYVPTGSNGYWENTNVNLLNNMVLDPSILTEGTYTFTYVSTSNQCVEVIEIIANIGGDCEETDKCIRSTFDVDISKLVTPNGDLKNQTFDVAYVLNPNKISSNDCDIIVKVKVFNRWGTKVFESVNYNNRWTGTAGGVGGADILPNGTYYYVVTLENSGLKPIQGYILLGTEQ</sequence>
<feature type="domain" description="HYR-like" evidence="2">
    <location>
        <begin position="619"/>
        <end position="686"/>
    </location>
</feature>
<feature type="domain" description="DUF11" evidence="1">
    <location>
        <begin position="379"/>
        <end position="443"/>
    </location>
</feature>
<reference evidence="3" key="1">
    <citation type="submission" date="2024-05" db="EMBL/GenBank/DDBJ databases">
        <title>Pontimicrobium maritimus sp. nov., isolated form sea water.</title>
        <authorList>
            <person name="Muhammad N."/>
            <person name="Vuong T.Q."/>
            <person name="Han H.L."/>
            <person name="Kim S.-G."/>
        </authorList>
    </citation>
    <scope>NUCLEOTIDE SEQUENCE</scope>
    <source>
        <strain evidence="3">SW4</strain>
    </source>
</reference>
<proteinExistence type="predicted"/>
<gene>
    <name evidence="3" type="ORF">ABGB03_07815</name>
</gene>
<evidence type="ECO:0000313" key="3">
    <source>
        <dbReference type="EMBL" id="XBG62807.1"/>
    </source>
</evidence>
<dbReference type="Pfam" id="PF13585">
    <property type="entry name" value="CHU_C"/>
    <property type="match status" value="1"/>
</dbReference>
<dbReference type="InterPro" id="IPR013783">
    <property type="entry name" value="Ig-like_fold"/>
</dbReference>
<dbReference type="RefSeq" id="WP_347926291.1">
    <property type="nucleotide sequence ID" value="NZ_CP157199.1"/>
</dbReference>
<evidence type="ECO:0000259" key="2">
    <source>
        <dbReference type="Pfam" id="PF23237"/>
    </source>
</evidence>
<dbReference type="EMBL" id="CP157199">
    <property type="protein sequence ID" value="XBG62807.1"/>
    <property type="molecule type" value="Genomic_DNA"/>
</dbReference>
<accession>A0AAU7BX18</accession>
<name>A0AAU7BX18_9FLAO</name>
<protein>
    <submittedName>
        <fullName evidence="3">Gliding motility-associated C-terminal domain-containing protein</fullName>
    </submittedName>
</protein>